<sequence>MAAISIIDASRIKKVIASHLNVSVHVHDTCGSGLFFTVDNADSRVTAFFKAYAEMENLNLFVNDEETLFSLESN</sequence>
<comment type="caution">
    <text evidence="1">The sequence shown here is derived from an EMBL/GenBank/DDBJ whole genome shotgun (WGS) entry which is preliminary data.</text>
</comment>
<organism evidence="1 2">
    <name type="scientific">Candidatus Pseudoramibacter fermentans</name>
    <dbReference type="NCBI Taxonomy" id="2594427"/>
    <lineage>
        <taxon>Bacteria</taxon>
        <taxon>Bacillati</taxon>
        <taxon>Bacillota</taxon>
        <taxon>Clostridia</taxon>
        <taxon>Eubacteriales</taxon>
        <taxon>Eubacteriaceae</taxon>
        <taxon>Pseudoramibacter</taxon>
    </lineage>
</organism>
<dbReference type="AlphaFoldDB" id="A0A6L5GQX7"/>
<dbReference type="EMBL" id="VOGB01000004">
    <property type="protein sequence ID" value="MQM72659.1"/>
    <property type="molecule type" value="Genomic_DNA"/>
</dbReference>
<evidence type="ECO:0000313" key="1">
    <source>
        <dbReference type="EMBL" id="MQM72659.1"/>
    </source>
</evidence>
<protein>
    <submittedName>
        <fullName evidence="1">Uncharacterized protein</fullName>
    </submittedName>
</protein>
<evidence type="ECO:0000313" key="2">
    <source>
        <dbReference type="Proteomes" id="UP000473648"/>
    </source>
</evidence>
<reference evidence="1" key="1">
    <citation type="journal article" date="2020" name="Appl. Environ. Microbiol.">
        <title>Medium-Chain Fatty Acid Synthesis by 'Candidatus Weimeria bifida' gen. nov., sp. nov., and 'Candidatus Pseudoramibacter fermentans' sp. nov.</title>
        <authorList>
            <person name="Scarborough M.J."/>
            <person name="Myers K.S."/>
            <person name="Donohue T.J."/>
            <person name="Noguera D.R."/>
        </authorList>
    </citation>
    <scope>NUCLEOTIDE SEQUENCE</scope>
    <source>
        <strain evidence="1">EUB1.1</strain>
    </source>
</reference>
<dbReference type="Proteomes" id="UP000473648">
    <property type="component" value="Unassembled WGS sequence"/>
</dbReference>
<proteinExistence type="predicted"/>
<keyword evidence="2" id="KW-1185">Reference proteome</keyword>
<accession>A0A6L5GQX7</accession>
<gene>
    <name evidence="1" type="ORF">FRC53_04395</name>
</gene>
<name>A0A6L5GQX7_9FIRM</name>